<sequence>MKRTITDWALPLACERKLNELADPRLDGKYVEEELKRIIFVGLICAHNRPEKRPTILEVVDLLKGDREKFAAIESDEMFRSTLVADSGENDGSKLTSDEKESKQEIASD</sequence>
<evidence type="ECO:0000256" key="1">
    <source>
        <dbReference type="SAM" id="MobiDB-lite"/>
    </source>
</evidence>
<proteinExistence type="predicted"/>
<dbReference type="AlphaFoldDB" id="A0AAE1YDT9"/>
<dbReference type="GO" id="GO:0016301">
    <property type="term" value="F:kinase activity"/>
    <property type="evidence" value="ECO:0007669"/>
    <property type="project" value="UniProtKB-KW"/>
</dbReference>
<feature type="compositionally biased region" description="Basic and acidic residues" evidence="1">
    <location>
        <begin position="96"/>
        <end position="109"/>
    </location>
</feature>
<dbReference type="PANTHER" id="PTHR47987">
    <property type="entry name" value="OS08G0249100 PROTEIN"/>
    <property type="match status" value="1"/>
</dbReference>
<protein>
    <submittedName>
        <fullName evidence="2">L-type lectin-domain containing receptor kinase VIII.1</fullName>
    </submittedName>
</protein>
<feature type="region of interest" description="Disordered" evidence="1">
    <location>
        <begin position="83"/>
        <end position="109"/>
    </location>
</feature>
<dbReference type="InterPro" id="IPR046958">
    <property type="entry name" value="RBK1/2/STUNTED"/>
</dbReference>
<dbReference type="Proteomes" id="UP001293254">
    <property type="component" value="Unassembled WGS sequence"/>
</dbReference>
<dbReference type="Gene3D" id="1.10.510.10">
    <property type="entry name" value="Transferase(Phosphotransferase) domain 1"/>
    <property type="match status" value="1"/>
</dbReference>
<evidence type="ECO:0000313" key="3">
    <source>
        <dbReference type="Proteomes" id="UP001293254"/>
    </source>
</evidence>
<reference evidence="2" key="2">
    <citation type="journal article" date="2024" name="Plant">
        <title>Genomic evolution and insights into agronomic trait innovations of Sesamum species.</title>
        <authorList>
            <person name="Miao H."/>
            <person name="Wang L."/>
            <person name="Qu L."/>
            <person name="Liu H."/>
            <person name="Sun Y."/>
            <person name="Le M."/>
            <person name="Wang Q."/>
            <person name="Wei S."/>
            <person name="Zheng Y."/>
            <person name="Lin W."/>
            <person name="Duan Y."/>
            <person name="Cao H."/>
            <person name="Xiong S."/>
            <person name="Wang X."/>
            <person name="Wei L."/>
            <person name="Li C."/>
            <person name="Ma Q."/>
            <person name="Ju M."/>
            <person name="Zhao R."/>
            <person name="Li G."/>
            <person name="Mu C."/>
            <person name="Tian Q."/>
            <person name="Mei H."/>
            <person name="Zhang T."/>
            <person name="Gao T."/>
            <person name="Zhang H."/>
        </authorList>
    </citation>
    <scope>NUCLEOTIDE SEQUENCE</scope>
    <source>
        <strain evidence="2">3651</strain>
    </source>
</reference>
<organism evidence="2 3">
    <name type="scientific">Sesamum alatum</name>
    <dbReference type="NCBI Taxonomy" id="300844"/>
    <lineage>
        <taxon>Eukaryota</taxon>
        <taxon>Viridiplantae</taxon>
        <taxon>Streptophyta</taxon>
        <taxon>Embryophyta</taxon>
        <taxon>Tracheophyta</taxon>
        <taxon>Spermatophyta</taxon>
        <taxon>Magnoliopsida</taxon>
        <taxon>eudicotyledons</taxon>
        <taxon>Gunneridae</taxon>
        <taxon>Pentapetalae</taxon>
        <taxon>asterids</taxon>
        <taxon>lamiids</taxon>
        <taxon>Lamiales</taxon>
        <taxon>Pedaliaceae</taxon>
        <taxon>Sesamum</taxon>
    </lineage>
</organism>
<name>A0AAE1YDT9_9LAMI</name>
<dbReference type="PANTHER" id="PTHR47987:SF33">
    <property type="entry name" value="NON-SPECIFIC PROTEIN-TYROSINE KINASE RLK-PELLE-RLCK-XV FAMILY"/>
    <property type="match status" value="1"/>
</dbReference>
<keyword evidence="2" id="KW-0418">Kinase</keyword>
<accession>A0AAE1YDT9</accession>
<comment type="caution">
    <text evidence="2">The sequence shown here is derived from an EMBL/GenBank/DDBJ whole genome shotgun (WGS) entry which is preliminary data.</text>
</comment>
<keyword evidence="2" id="KW-0808">Transferase</keyword>
<reference evidence="2" key="1">
    <citation type="submission" date="2020-06" db="EMBL/GenBank/DDBJ databases">
        <authorList>
            <person name="Li T."/>
            <person name="Hu X."/>
            <person name="Zhang T."/>
            <person name="Song X."/>
            <person name="Zhang H."/>
            <person name="Dai N."/>
            <person name="Sheng W."/>
            <person name="Hou X."/>
            <person name="Wei L."/>
        </authorList>
    </citation>
    <scope>NUCLEOTIDE SEQUENCE</scope>
    <source>
        <strain evidence="2">3651</strain>
        <tissue evidence="2">Leaf</tissue>
    </source>
</reference>
<gene>
    <name evidence="2" type="ORF">Salat_1568600</name>
</gene>
<evidence type="ECO:0000313" key="2">
    <source>
        <dbReference type="EMBL" id="KAK4427996.1"/>
    </source>
</evidence>
<keyword evidence="3" id="KW-1185">Reference proteome</keyword>
<keyword evidence="2" id="KW-0675">Receptor</keyword>
<dbReference type="EMBL" id="JACGWO010000005">
    <property type="protein sequence ID" value="KAK4427996.1"/>
    <property type="molecule type" value="Genomic_DNA"/>
</dbReference>